<accession>A0A813FG78</accession>
<reference evidence="4" key="1">
    <citation type="submission" date="2021-02" db="EMBL/GenBank/DDBJ databases">
        <authorList>
            <person name="Dougan E. K."/>
            <person name="Rhodes N."/>
            <person name="Thang M."/>
            <person name="Chan C."/>
        </authorList>
    </citation>
    <scope>NUCLEOTIDE SEQUENCE</scope>
</reference>
<evidence type="ECO:0000256" key="3">
    <source>
        <dbReference type="SAM" id="MobiDB-lite"/>
    </source>
</evidence>
<dbReference type="EMBL" id="CAJNNV010024861">
    <property type="protein sequence ID" value="CAE8610896.1"/>
    <property type="molecule type" value="Genomic_DNA"/>
</dbReference>
<feature type="compositionally biased region" description="Basic and acidic residues" evidence="3">
    <location>
        <begin position="1027"/>
        <end position="1049"/>
    </location>
</feature>
<sequence>MRCLTAEHAMSRYMRIPGVLRRTLLLCGCAALVAGDLGRSAATASAAAALFTAASGEEGEHRQENCDLRLLLFLNRLVEPAVSGIDKIHWDFTSGRHYEVIESISVFQLSRLSRSTLRFVESIRLTLAALVCPGRFPVASDPEVPAHELPEFLQSSKHVSQFFTDVRHLARSGGGSDKLSAEDIAQVNAQWEPAERELMGLADRLENWVKASRIQGGSRLTADGFAGFDPLIQRVMQMAQDFLRSLAEDMSGLFQAPNYVSREMTLAGAIDADIRAEVLPVTVDIFQNSSSGLAFVPEFMEMLRDMPAPLSQVPLHPAYKECASMSPVARVPLGGAMEFLDVSAEGPHRDIAGSHRRTLSTLQILHAVASRGTKLSNLFLSLQVSPYLLTPKPKCGSKLVLYDPSHCLLEQKWAGYFFEMNPLPPFNLSVVYQGKPLGPGSVLQPFDVHSIHVPTMETQWSSLVSIFKSMNHHSPDSLFVSPFVGNCQIIDRLLGTGTIKPKVIYLPFNPLVQPPEEVTPDFFKWWDSHGFTFVRQLMEGVSADADGEGEMPVTSSMWLAQCSLAASVRTMRRYDYELLHVEHMYAVYLSRPLIRKLRQEVGTSPAKPSQDTSGEVDMYQAWLAGWHCSPHSRFLFDLEAWAPTPPAVNPGSKEAERLRLRAYAWAGMKEAPGLRYLLERTDAHGLQRGRCADGICECLPPFRGPLCDLEDRPRVPQKLRGVIHYITAETEGDMLDIERSLKSVWENYNRRCDYPIVIFHEGLSEQARRRIVECSENRIWLALLPGFNQLPPEWAEAAGERASEFSVGYRAMTRWRSGPMFLEPALAGFDFAMTFDTDSYFPAALGSDPFEILQSEGLVALFPHLGRESASVVVNFMHHFLLYCRLRGMDPRRTSMLAALVEKNYKWYQQCLMLDMEVVRLDWFRGKEYQDFFRYMDSSGGFWLHRWGNNPVRTFGVGLLLEDKDVRSMELPYAHQDFCSCGPGGPKCEWDVTHSQFRCREDALGPVPRAKTEDLFEGLLDLQPWRGSDRQKERAAQKAMERFVQDEPRSTGAMPYATLDSQMHHGMSGTR</sequence>
<proteinExistence type="inferred from homology"/>
<dbReference type="InterPro" id="IPR002685">
    <property type="entry name" value="Glyco_trans_15"/>
</dbReference>
<dbReference type="GO" id="GO:0000026">
    <property type="term" value="F:alpha-1,2-mannosyltransferase activity"/>
    <property type="evidence" value="ECO:0007669"/>
    <property type="project" value="TreeGrafter"/>
</dbReference>
<dbReference type="PANTHER" id="PTHR31121:SF6">
    <property type="entry name" value="ALPHA-1,2 MANNOSYLTRANSFERASE KTR1"/>
    <property type="match status" value="1"/>
</dbReference>
<evidence type="ECO:0000313" key="4">
    <source>
        <dbReference type="EMBL" id="CAE8610896.1"/>
    </source>
</evidence>
<comment type="similarity">
    <text evidence="1">Belongs to the glycosyltransferase 15 family.</text>
</comment>
<dbReference type="Pfam" id="PF01793">
    <property type="entry name" value="Glyco_transf_15"/>
    <property type="match status" value="1"/>
</dbReference>
<evidence type="ECO:0000256" key="2">
    <source>
        <dbReference type="ARBA" id="ARBA00022679"/>
    </source>
</evidence>
<feature type="region of interest" description="Disordered" evidence="3">
    <location>
        <begin position="1027"/>
        <end position="1055"/>
    </location>
</feature>
<dbReference type="GO" id="GO:0000032">
    <property type="term" value="P:cell wall mannoprotein biosynthetic process"/>
    <property type="evidence" value="ECO:0007669"/>
    <property type="project" value="TreeGrafter"/>
</dbReference>
<dbReference type="Proteomes" id="UP000654075">
    <property type="component" value="Unassembled WGS sequence"/>
</dbReference>
<dbReference type="PANTHER" id="PTHR31121">
    <property type="entry name" value="ALPHA-1,2 MANNOSYLTRANSFERASE KTR1"/>
    <property type="match status" value="1"/>
</dbReference>
<dbReference type="Gene3D" id="3.90.550.10">
    <property type="entry name" value="Spore Coat Polysaccharide Biosynthesis Protein SpsA, Chain A"/>
    <property type="match status" value="1"/>
</dbReference>
<evidence type="ECO:0000313" key="5">
    <source>
        <dbReference type="Proteomes" id="UP000654075"/>
    </source>
</evidence>
<dbReference type="GO" id="GO:0016020">
    <property type="term" value="C:membrane"/>
    <property type="evidence" value="ECO:0007669"/>
    <property type="project" value="InterPro"/>
</dbReference>
<comment type="caution">
    <text evidence="4">The sequence shown here is derived from an EMBL/GenBank/DDBJ whole genome shotgun (WGS) entry which is preliminary data.</text>
</comment>
<keyword evidence="2" id="KW-0808">Transferase</keyword>
<dbReference type="GO" id="GO:0006487">
    <property type="term" value="P:protein N-linked glycosylation"/>
    <property type="evidence" value="ECO:0007669"/>
    <property type="project" value="TreeGrafter"/>
</dbReference>
<gene>
    <name evidence="4" type="ORF">PGLA1383_LOCUS28702</name>
</gene>
<dbReference type="OrthoDB" id="439943at2759"/>
<organism evidence="4 5">
    <name type="scientific">Polarella glacialis</name>
    <name type="common">Dinoflagellate</name>
    <dbReference type="NCBI Taxonomy" id="89957"/>
    <lineage>
        <taxon>Eukaryota</taxon>
        <taxon>Sar</taxon>
        <taxon>Alveolata</taxon>
        <taxon>Dinophyceae</taxon>
        <taxon>Suessiales</taxon>
        <taxon>Suessiaceae</taxon>
        <taxon>Polarella</taxon>
    </lineage>
</organism>
<dbReference type="AlphaFoldDB" id="A0A813FG78"/>
<protein>
    <submittedName>
        <fullName evidence="4">Uncharacterized protein</fullName>
    </submittedName>
</protein>
<evidence type="ECO:0000256" key="1">
    <source>
        <dbReference type="ARBA" id="ARBA00007677"/>
    </source>
</evidence>
<dbReference type="SUPFAM" id="SSF53448">
    <property type="entry name" value="Nucleotide-diphospho-sugar transferases"/>
    <property type="match status" value="1"/>
</dbReference>
<name>A0A813FG78_POLGL</name>
<dbReference type="InterPro" id="IPR029044">
    <property type="entry name" value="Nucleotide-diphossugar_trans"/>
</dbReference>
<keyword evidence="5" id="KW-1185">Reference proteome</keyword>
<dbReference type="GO" id="GO:0005794">
    <property type="term" value="C:Golgi apparatus"/>
    <property type="evidence" value="ECO:0007669"/>
    <property type="project" value="TreeGrafter"/>
</dbReference>